<dbReference type="Gene3D" id="3.90.550.10">
    <property type="entry name" value="Spore Coat Polysaccharide Biosynthesis Protein SpsA, Chain A"/>
    <property type="match status" value="1"/>
</dbReference>
<evidence type="ECO:0000259" key="1">
    <source>
        <dbReference type="Pfam" id="PF00483"/>
    </source>
</evidence>
<dbReference type="InterPro" id="IPR029044">
    <property type="entry name" value="Nucleotide-diphossugar_trans"/>
</dbReference>
<dbReference type="PANTHER" id="PTHR42883">
    <property type="entry name" value="GLUCOSE-1-PHOSPHATE THYMIDYLTRANSFERASE"/>
    <property type="match status" value="1"/>
</dbReference>
<dbReference type="InterPro" id="IPR005835">
    <property type="entry name" value="NTP_transferase_dom"/>
</dbReference>
<feature type="domain" description="Nucleotidyl transferase" evidence="1">
    <location>
        <begin position="83"/>
        <end position="348"/>
    </location>
</feature>
<dbReference type="PANTHER" id="PTHR42883:SF2">
    <property type="entry name" value="THYMIDYLYLTRANSFERASE"/>
    <property type="match status" value="1"/>
</dbReference>
<proteinExistence type="predicted"/>
<dbReference type="Proteomes" id="UP001318040">
    <property type="component" value="Chromosome 4"/>
</dbReference>
<dbReference type="AlphaFoldDB" id="A0AAJ7SNY5"/>
<organism evidence="2 3">
    <name type="scientific">Petromyzon marinus</name>
    <name type="common">Sea lamprey</name>
    <dbReference type="NCBI Taxonomy" id="7757"/>
    <lineage>
        <taxon>Eukaryota</taxon>
        <taxon>Metazoa</taxon>
        <taxon>Chordata</taxon>
        <taxon>Craniata</taxon>
        <taxon>Vertebrata</taxon>
        <taxon>Cyclostomata</taxon>
        <taxon>Hyperoartia</taxon>
        <taxon>Petromyzontiformes</taxon>
        <taxon>Petromyzontidae</taxon>
        <taxon>Petromyzon</taxon>
    </lineage>
</organism>
<accession>A0AAJ7SNY5</accession>
<reference evidence="3" key="1">
    <citation type="submission" date="2025-08" db="UniProtKB">
        <authorList>
            <consortium name="RefSeq"/>
        </authorList>
    </citation>
    <scope>IDENTIFICATION</scope>
    <source>
        <tissue evidence="3">Sperm</tissue>
    </source>
</reference>
<keyword evidence="2" id="KW-1185">Reference proteome</keyword>
<name>A0AAJ7SNY5_PETMA</name>
<sequence length="365" mass="39996">MTTLHLRHVAGRGHSGGAVSVGVRLGRVFSSSSVSVLFVCGGGCWRWWLVVVAVGTEQKNPARFSHPRGSSGVTATTTNGMRAVVLAAGYGTRLERDVRADVTGVHSHLLGCPKPLLPVGALPLASHWMRALGEANARGHHVEHVYVVTNELFHAKFKAWAQDYGPFVTVVNDGTTQNEERLGAIACLQLVVEQCGLQEDHTIVIGGDTLFYEDFNLSAVIDRFFGLQEHRGPECSLVLSYSCADHETTKFGILEVDETRKVTAFLEKPSAKETSSRRACPCFYVYSKHALPLLKDFLHERKDAPLEARDAPGNFLAWLYPRKPVYAFEVSGRFDVGGLQSYLACHKHFVDRDVSFGSTQADAAT</sequence>
<dbReference type="RefSeq" id="XP_032802155.1">
    <property type="nucleotide sequence ID" value="XM_032946264.1"/>
</dbReference>
<evidence type="ECO:0000313" key="2">
    <source>
        <dbReference type="Proteomes" id="UP001318040"/>
    </source>
</evidence>
<protein>
    <submittedName>
        <fullName evidence="3">Uncharacterized protein LOC116938729 isoform X1</fullName>
    </submittedName>
</protein>
<dbReference type="Pfam" id="PF00483">
    <property type="entry name" value="NTP_transferase"/>
    <property type="match status" value="1"/>
</dbReference>
<gene>
    <name evidence="3" type="primary">LOC116938729</name>
</gene>
<evidence type="ECO:0000313" key="3">
    <source>
        <dbReference type="RefSeq" id="XP_032802155.1"/>
    </source>
</evidence>
<dbReference type="SUPFAM" id="SSF53448">
    <property type="entry name" value="Nucleotide-diphospho-sugar transferases"/>
    <property type="match status" value="1"/>
</dbReference>
<dbReference type="KEGG" id="pmrn:116938729"/>